<dbReference type="GO" id="GO:0005524">
    <property type="term" value="F:ATP binding"/>
    <property type="evidence" value="ECO:0007669"/>
    <property type="project" value="UniProtKB-KW"/>
</dbReference>
<evidence type="ECO:0000256" key="9">
    <source>
        <dbReference type="ARBA" id="ARBA00042864"/>
    </source>
</evidence>
<dbReference type="Pfam" id="PF02844">
    <property type="entry name" value="GARS_N"/>
    <property type="match status" value="1"/>
</dbReference>
<evidence type="ECO:0000256" key="6">
    <source>
        <dbReference type="ARBA" id="ARBA00022840"/>
    </source>
</evidence>
<dbReference type="AlphaFoldDB" id="A0A3B0RRZ9"/>
<keyword evidence="5" id="KW-0658">Purine biosynthesis</keyword>
<dbReference type="InterPro" id="IPR011054">
    <property type="entry name" value="Rudment_hybrid_motif"/>
</dbReference>
<evidence type="ECO:0000256" key="3">
    <source>
        <dbReference type="ARBA" id="ARBA00022598"/>
    </source>
</evidence>
<dbReference type="PANTHER" id="PTHR43472">
    <property type="entry name" value="PHOSPHORIBOSYLAMINE--GLYCINE LIGASE"/>
    <property type="match status" value="1"/>
</dbReference>
<dbReference type="Pfam" id="PF01071">
    <property type="entry name" value="GARS_A"/>
    <property type="match status" value="1"/>
</dbReference>
<gene>
    <name evidence="11" type="ORF">MNBD_BACTEROID02-566</name>
</gene>
<dbReference type="InterPro" id="IPR016185">
    <property type="entry name" value="PreATP-grasp_dom_sf"/>
</dbReference>
<dbReference type="GO" id="GO:0009113">
    <property type="term" value="P:purine nucleobase biosynthetic process"/>
    <property type="evidence" value="ECO:0007669"/>
    <property type="project" value="InterPro"/>
</dbReference>
<sequence>MNILILGSGGREHTFAWKMAQSPLCKQLFVAPGNSGTSQLATNIDIKVTDFQSIKTLVLNKNIEMVVVGPEDPLVQGIHDFFLNDKDLNHVTVIGPQANAAQLEGSKEFAKEFLIRHHIPTAAYKSFTKENVEEGYLFLETLNPPYVLKADGLAAGKGVLILNDLDEAKKELKQMLVDAKFGDASTKVVIEEFLNGIELSCFVLTDGIDYKILPTAKDYKRIGEGDTGLNTGGMGAISPVPFVEKALMTKIEERIVKPTIFGLQKDNLPYKGFIFIGLIMVGNDPFVIEYNVRMGDPETEVVLPRLKNDLVQIFLAIGNRTLKDIEIEIDKRSAATVMLVSGGYPEAYEKGKEITGIESISDALVFHAGAKIENSKVVTSGGRVMAITSFGKNYKEALAKTYQNIEKLHFDKMYYRKDLGFDL</sequence>
<reference evidence="11" key="1">
    <citation type="submission" date="2018-06" db="EMBL/GenBank/DDBJ databases">
        <authorList>
            <person name="Zhirakovskaya E."/>
        </authorList>
    </citation>
    <scope>NUCLEOTIDE SEQUENCE</scope>
</reference>
<dbReference type="SUPFAM" id="SSF52440">
    <property type="entry name" value="PreATP-grasp domain"/>
    <property type="match status" value="1"/>
</dbReference>
<protein>
    <recommendedName>
        <fullName evidence="2">phosphoribosylamine--glycine ligase</fullName>
        <ecNumber evidence="2">6.3.4.13</ecNumber>
    </recommendedName>
    <alternativeName>
        <fullName evidence="8">Glycinamide ribonucleotide synthetase</fullName>
    </alternativeName>
    <alternativeName>
        <fullName evidence="9">Phosphoribosylglycinamide synthetase</fullName>
    </alternativeName>
</protein>
<dbReference type="Gene3D" id="3.30.1490.20">
    <property type="entry name" value="ATP-grasp fold, A domain"/>
    <property type="match status" value="1"/>
</dbReference>
<dbReference type="GO" id="GO:0006189">
    <property type="term" value="P:'de novo' IMP biosynthetic process"/>
    <property type="evidence" value="ECO:0007669"/>
    <property type="project" value="UniProtKB-UniPathway"/>
</dbReference>
<dbReference type="UniPathway" id="UPA00074">
    <property type="reaction ID" value="UER00125"/>
</dbReference>
<evidence type="ECO:0000256" key="2">
    <source>
        <dbReference type="ARBA" id="ARBA00013255"/>
    </source>
</evidence>
<name>A0A3B0RRZ9_9ZZZZ</name>
<dbReference type="InterPro" id="IPR013815">
    <property type="entry name" value="ATP_grasp_subdomain_1"/>
</dbReference>
<evidence type="ECO:0000313" key="11">
    <source>
        <dbReference type="EMBL" id="VAV86335.1"/>
    </source>
</evidence>
<dbReference type="Gene3D" id="3.40.50.20">
    <property type="match status" value="1"/>
</dbReference>
<dbReference type="GO" id="GO:0004637">
    <property type="term" value="F:phosphoribosylamine-glycine ligase activity"/>
    <property type="evidence" value="ECO:0007669"/>
    <property type="project" value="UniProtKB-EC"/>
</dbReference>
<dbReference type="Gene3D" id="3.30.470.20">
    <property type="entry name" value="ATP-grasp fold, B domain"/>
    <property type="match status" value="1"/>
</dbReference>
<evidence type="ECO:0000256" key="7">
    <source>
        <dbReference type="ARBA" id="ARBA00038345"/>
    </source>
</evidence>
<dbReference type="PANTHER" id="PTHR43472:SF1">
    <property type="entry name" value="PHOSPHORIBOSYLAMINE--GLYCINE LIGASE, CHLOROPLASTIC"/>
    <property type="match status" value="1"/>
</dbReference>
<dbReference type="Gene3D" id="3.90.600.10">
    <property type="entry name" value="Phosphoribosylglycinamide synthetase, C-terminal domain"/>
    <property type="match status" value="1"/>
</dbReference>
<dbReference type="EMBL" id="UOEB01000328">
    <property type="protein sequence ID" value="VAV86335.1"/>
    <property type="molecule type" value="Genomic_DNA"/>
</dbReference>
<evidence type="ECO:0000256" key="8">
    <source>
        <dbReference type="ARBA" id="ARBA00042242"/>
    </source>
</evidence>
<dbReference type="InterPro" id="IPR011761">
    <property type="entry name" value="ATP-grasp"/>
</dbReference>
<dbReference type="InterPro" id="IPR020562">
    <property type="entry name" value="PRibGlycinamide_synth_N"/>
</dbReference>
<comment type="pathway">
    <text evidence="1">Purine metabolism; IMP biosynthesis via de novo pathway; N(1)-(5-phospho-D-ribosyl)glycinamide from 5-phospho-alpha-D-ribose 1-diphosphate: step 2/2.</text>
</comment>
<dbReference type="InterPro" id="IPR000115">
    <property type="entry name" value="PRibGlycinamide_synth"/>
</dbReference>
<dbReference type="EC" id="6.3.4.13" evidence="2"/>
<evidence type="ECO:0000256" key="1">
    <source>
        <dbReference type="ARBA" id="ARBA00005174"/>
    </source>
</evidence>
<dbReference type="SMART" id="SM01210">
    <property type="entry name" value="GARS_C"/>
    <property type="match status" value="1"/>
</dbReference>
<dbReference type="SUPFAM" id="SSF56059">
    <property type="entry name" value="Glutathione synthetase ATP-binding domain-like"/>
    <property type="match status" value="1"/>
</dbReference>
<organism evidence="11">
    <name type="scientific">hydrothermal vent metagenome</name>
    <dbReference type="NCBI Taxonomy" id="652676"/>
    <lineage>
        <taxon>unclassified sequences</taxon>
        <taxon>metagenomes</taxon>
        <taxon>ecological metagenomes</taxon>
    </lineage>
</organism>
<feature type="domain" description="ATP-grasp" evidence="10">
    <location>
        <begin position="111"/>
        <end position="319"/>
    </location>
</feature>
<dbReference type="InterPro" id="IPR037123">
    <property type="entry name" value="PRibGlycinamide_synth_C_sf"/>
</dbReference>
<dbReference type="SMART" id="SM01209">
    <property type="entry name" value="GARS_A"/>
    <property type="match status" value="1"/>
</dbReference>
<dbReference type="SUPFAM" id="SSF51246">
    <property type="entry name" value="Rudiment single hybrid motif"/>
    <property type="match status" value="1"/>
</dbReference>
<dbReference type="PROSITE" id="PS50975">
    <property type="entry name" value="ATP_GRASP"/>
    <property type="match status" value="1"/>
</dbReference>
<dbReference type="GO" id="GO:0046872">
    <property type="term" value="F:metal ion binding"/>
    <property type="evidence" value="ECO:0007669"/>
    <property type="project" value="InterPro"/>
</dbReference>
<keyword evidence="4" id="KW-0547">Nucleotide-binding</keyword>
<dbReference type="NCBIfam" id="TIGR00877">
    <property type="entry name" value="purD"/>
    <property type="match status" value="1"/>
</dbReference>
<proteinExistence type="inferred from homology"/>
<keyword evidence="3 11" id="KW-0436">Ligase</keyword>
<evidence type="ECO:0000256" key="4">
    <source>
        <dbReference type="ARBA" id="ARBA00022741"/>
    </source>
</evidence>
<evidence type="ECO:0000256" key="5">
    <source>
        <dbReference type="ARBA" id="ARBA00022755"/>
    </source>
</evidence>
<dbReference type="InterPro" id="IPR020560">
    <property type="entry name" value="PRibGlycinamide_synth_C-dom"/>
</dbReference>
<keyword evidence="6" id="KW-0067">ATP-binding</keyword>
<dbReference type="InterPro" id="IPR020561">
    <property type="entry name" value="PRibGlycinamid_synth_ATP-grasp"/>
</dbReference>
<dbReference type="Pfam" id="PF02843">
    <property type="entry name" value="GARS_C"/>
    <property type="match status" value="1"/>
</dbReference>
<accession>A0A3B0RRZ9</accession>
<comment type="similarity">
    <text evidence="7">Belongs to the GARS family.</text>
</comment>
<dbReference type="HAMAP" id="MF_00138">
    <property type="entry name" value="GARS"/>
    <property type="match status" value="1"/>
</dbReference>
<evidence type="ECO:0000259" key="10">
    <source>
        <dbReference type="PROSITE" id="PS50975"/>
    </source>
</evidence>